<evidence type="ECO:0000256" key="1">
    <source>
        <dbReference type="ARBA" id="ARBA00004141"/>
    </source>
</evidence>
<evidence type="ECO:0000313" key="6">
    <source>
        <dbReference type="EMBL" id="RRD57067.1"/>
    </source>
</evidence>
<dbReference type="PANTHER" id="PTHR10361:SF24">
    <property type="entry name" value="P3 PROTEIN"/>
    <property type="match status" value="1"/>
</dbReference>
<feature type="transmembrane region" description="Helical" evidence="5">
    <location>
        <begin position="197"/>
        <end position="217"/>
    </location>
</feature>
<feature type="transmembrane region" description="Helical" evidence="5">
    <location>
        <begin position="167"/>
        <end position="185"/>
    </location>
</feature>
<dbReference type="InterPro" id="IPR004710">
    <property type="entry name" value="Bilac:Na_transpt"/>
</dbReference>
<dbReference type="RefSeq" id="WP_124752685.1">
    <property type="nucleotide sequence ID" value="NZ_RQYS01000089.1"/>
</dbReference>
<proteinExistence type="predicted"/>
<dbReference type="PANTHER" id="PTHR10361">
    <property type="entry name" value="SODIUM-BILE ACID COTRANSPORTER"/>
    <property type="match status" value="1"/>
</dbReference>
<dbReference type="AlphaFoldDB" id="A0A3P1XGR1"/>
<dbReference type="GO" id="GO:0016020">
    <property type="term" value="C:membrane"/>
    <property type="evidence" value="ECO:0007669"/>
    <property type="project" value="UniProtKB-SubCell"/>
</dbReference>
<feature type="transmembrane region" description="Helical" evidence="5">
    <location>
        <begin position="64"/>
        <end position="84"/>
    </location>
</feature>
<keyword evidence="2 5" id="KW-0812">Transmembrane</keyword>
<accession>A0A3P1XGR1</accession>
<reference evidence="6 7" key="1">
    <citation type="submission" date="2018-11" db="EMBL/GenBank/DDBJ databases">
        <title>Genomes From Bacteria Associated with the Canine Oral Cavity: a Test Case for Automated Genome-Based Taxonomic Assignment.</title>
        <authorList>
            <person name="Coil D.A."/>
            <person name="Jospin G."/>
            <person name="Darling A.E."/>
            <person name="Wallis C."/>
            <person name="Davis I.J."/>
            <person name="Harris S."/>
            <person name="Eisen J.A."/>
            <person name="Holcombe L.J."/>
            <person name="O'Flynn C."/>
        </authorList>
    </citation>
    <scope>NUCLEOTIDE SEQUENCE [LARGE SCALE GENOMIC DNA]</scope>
    <source>
        <strain evidence="6 7">OH2617_COT-023</strain>
    </source>
</reference>
<comment type="caution">
    <text evidence="6">The sequence shown here is derived from an EMBL/GenBank/DDBJ whole genome shotgun (WGS) entry which is preliminary data.</text>
</comment>
<name>A0A3P1XGR1_TANFO</name>
<dbReference type="InterPro" id="IPR038770">
    <property type="entry name" value="Na+/solute_symporter_sf"/>
</dbReference>
<feature type="transmembrane region" description="Helical" evidence="5">
    <location>
        <begin position="257"/>
        <end position="276"/>
    </location>
</feature>
<dbReference type="OrthoDB" id="9806785at2"/>
<comment type="subcellular location">
    <subcellularLocation>
        <location evidence="1">Membrane</location>
        <topology evidence="1">Multi-pass membrane protein</topology>
    </subcellularLocation>
</comment>
<dbReference type="Pfam" id="PF01758">
    <property type="entry name" value="SBF"/>
    <property type="match status" value="1"/>
</dbReference>
<gene>
    <name evidence="6" type="ORF">EII40_13290</name>
</gene>
<dbReference type="Proteomes" id="UP000278609">
    <property type="component" value="Unassembled WGS sequence"/>
</dbReference>
<evidence type="ECO:0000313" key="7">
    <source>
        <dbReference type="Proteomes" id="UP000278609"/>
    </source>
</evidence>
<evidence type="ECO:0000256" key="2">
    <source>
        <dbReference type="ARBA" id="ARBA00022692"/>
    </source>
</evidence>
<feature type="transmembrane region" description="Helical" evidence="5">
    <location>
        <begin position="36"/>
        <end position="58"/>
    </location>
</feature>
<dbReference type="InterPro" id="IPR002657">
    <property type="entry name" value="BilAc:Na_symport/Acr3"/>
</dbReference>
<evidence type="ECO:0000256" key="3">
    <source>
        <dbReference type="ARBA" id="ARBA00022989"/>
    </source>
</evidence>
<keyword evidence="4 5" id="KW-0472">Membrane</keyword>
<keyword evidence="3 5" id="KW-1133">Transmembrane helix</keyword>
<organism evidence="6 7">
    <name type="scientific">Tannerella forsythia</name>
    <name type="common">Bacteroides forsythus</name>
    <dbReference type="NCBI Taxonomy" id="28112"/>
    <lineage>
        <taxon>Bacteria</taxon>
        <taxon>Pseudomonadati</taxon>
        <taxon>Bacteroidota</taxon>
        <taxon>Bacteroidia</taxon>
        <taxon>Bacteroidales</taxon>
        <taxon>Tannerellaceae</taxon>
        <taxon>Tannerella</taxon>
    </lineage>
</organism>
<protein>
    <submittedName>
        <fullName evidence="6">Bile acid:sodium symporter family protein</fullName>
    </submittedName>
</protein>
<sequence>MNAIWIVLPILSLLMFDLGLTLEWKDFLLFRRRPRAVFTGLVGQIIVLPLLAMMLGWAFSLPPLFFIGLVLIACSPGGSSSNIFSMLAKGDVALSVTLTALSSVITLFTLPFIMGLAVHIAGGESIDVHLPVGGLIIQNLLLMLLPIAAGVFVRRRSPSAAIAIDRALSRIAFPALILLATLFFVQHRQTIREHIGLLGGCITAMILLATFAGAGLARAMRLQKRERRTIIIEVGMQNAAQGIAVATSPIIFNNDLIAVPSIIYALLMNVILLIYVGGLKRLDHQPAFEKK</sequence>
<evidence type="ECO:0000256" key="5">
    <source>
        <dbReference type="SAM" id="Phobius"/>
    </source>
</evidence>
<dbReference type="EMBL" id="RQYS01000089">
    <property type="protein sequence ID" value="RRD57067.1"/>
    <property type="molecule type" value="Genomic_DNA"/>
</dbReference>
<feature type="transmembrane region" description="Helical" evidence="5">
    <location>
        <begin position="6"/>
        <end position="24"/>
    </location>
</feature>
<evidence type="ECO:0000256" key="4">
    <source>
        <dbReference type="ARBA" id="ARBA00023136"/>
    </source>
</evidence>
<feature type="transmembrane region" description="Helical" evidence="5">
    <location>
        <begin position="96"/>
        <end position="120"/>
    </location>
</feature>
<dbReference type="Gene3D" id="1.20.1530.20">
    <property type="match status" value="1"/>
</dbReference>
<feature type="transmembrane region" description="Helical" evidence="5">
    <location>
        <begin position="229"/>
        <end position="251"/>
    </location>
</feature>
<feature type="transmembrane region" description="Helical" evidence="5">
    <location>
        <begin position="132"/>
        <end position="155"/>
    </location>
</feature>